<comment type="caution">
    <text evidence="1">The sequence shown here is derived from an EMBL/GenBank/DDBJ whole genome shotgun (WGS) entry which is preliminary data.</text>
</comment>
<proteinExistence type="predicted"/>
<organism evidence="1 2">
    <name type="scientific">Arcicella aurantiaca</name>
    <dbReference type="NCBI Taxonomy" id="591202"/>
    <lineage>
        <taxon>Bacteria</taxon>
        <taxon>Pseudomonadati</taxon>
        <taxon>Bacteroidota</taxon>
        <taxon>Cytophagia</taxon>
        <taxon>Cytophagales</taxon>
        <taxon>Flectobacillaceae</taxon>
        <taxon>Arcicella</taxon>
    </lineage>
</organism>
<gene>
    <name evidence="1" type="ORF">LV89_00518</name>
</gene>
<evidence type="ECO:0000313" key="2">
    <source>
        <dbReference type="Proteomes" id="UP000245489"/>
    </source>
</evidence>
<reference evidence="1 2" key="1">
    <citation type="submission" date="2018-05" db="EMBL/GenBank/DDBJ databases">
        <title>Genomic Encyclopedia of Archaeal and Bacterial Type Strains, Phase II (KMG-II): from individual species to whole genera.</title>
        <authorList>
            <person name="Goeker M."/>
        </authorList>
    </citation>
    <scope>NUCLEOTIDE SEQUENCE [LARGE SCALE GENOMIC DNA]</scope>
    <source>
        <strain evidence="1 2">DSM 22214</strain>
    </source>
</reference>
<sequence>MEKNITFKCPLYLTVDDIKILLRREKSFCYDYMKTLRILYPDRCKNGKNIPSNVFSEYTGNSLEDIAEILEASKRKI</sequence>
<keyword evidence="2" id="KW-1185">Reference proteome</keyword>
<dbReference type="AlphaFoldDB" id="A0A316EHJ1"/>
<name>A0A316EHJ1_9BACT</name>
<dbReference type="Proteomes" id="UP000245489">
    <property type="component" value="Unassembled WGS sequence"/>
</dbReference>
<accession>A0A316EHJ1</accession>
<evidence type="ECO:0000313" key="1">
    <source>
        <dbReference type="EMBL" id="PWK28965.1"/>
    </source>
</evidence>
<protein>
    <submittedName>
        <fullName evidence="1">Uncharacterized protein</fullName>
    </submittedName>
</protein>
<dbReference type="EMBL" id="QGGO01000002">
    <property type="protein sequence ID" value="PWK28965.1"/>
    <property type="molecule type" value="Genomic_DNA"/>
</dbReference>